<organism evidence="1 2">
    <name type="scientific">Paraburkholderia fungorum</name>
    <dbReference type="NCBI Taxonomy" id="134537"/>
    <lineage>
        <taxon>Bacteria</taxon>
        <taxon>Pseudomonadati</taxon>
        <taxon>Pseudomonadota</taxon>
        <taxon>Betaproteobacteria</taxon>
        <taxon>Burkholderiales</taxon>
        <taxon>Burkholderiaceae</taxon>
        <taxon>Paraburkholderia</taxon>
    </lineage>
</organism>
<protein>
    <recommendedName>
        <fullName evidence="3">RNA-binding protein</fullName>
    </recommendedName>
</protein>
<proteinExistence type="predicted"/>
<keyword evidence="2" id="KW-1185">Reference proteome</keyword>
<evidence type="ECO:0008006" key="3">
    <source>
        <dbReference type="Google" id="ProtNLM"/>
    </source>
</evidence>
<name>A0A1H1JXH8_9BURK</name>
<gene>
    <name evidence="1" type="ORF">SAMN05443245_7442</name>
</gene>
<sequence>MYPGRPRSARESIDEDVSTAVLFLPLKGFYFDEIRAGRKPEEFRLETDHWRKRLVGRHYDFVLMTRGYPRADDFRRQLLVPWRGYVPRTITHPHFGIDPVAVFAIDVGGQPQPDSLIAAIRFPSASAQCALACRR</sequence>
<dbReference type="EMBL" id="FNKP01000004">
    <property type="protein sequence ID" value="SDR54502.1"/>
    <property type="molecule type" value="Genomic_DNA"/>
</dbReference>
<reference evidence="2" key="1">
    <citation type="submission" date="2016-10" db="EMBL/GenBank/DDBJ databases">
        <authorList>
            <person name="Varghese N."/>
        </authorList>
    </citation>
    <scope>NUCLEOTIDE SEQUENCE [LARGE SCALE GENOMIC DNA]</scope>
    <source>
        <strain evidence="2">GAS106B</strain>
    </source>
</reference>
<evidence type="ECO:0000313" key="1">
    <source>
        <dbReference type="EMBL" id="SDR54502.1"/>
    </source>
</evidence>
<dbReference type="Proteomes" id="UP000183487">
    <property type="component" value="Unassembled WGS sequence"/>
</dbReference>
<accession>A0A1H1JXH8</accession>
<evidence type="ECO:0000313" key="2">
    <source>
        <dbReference type="Proteomes" id="UP000183487"/>
    </source>
</evidence>
<dbReference type="AlphaFoldDB" id="A0A1H1JXH8"/>